<dbReference type="KEGG" id="vg:54994031"/>
<reference evidence="1 2" key="1">
    <citation type="submission" date="2018-04" db="EMBL/GenBank/DDBJ databases">
        <title>Bacteriophage ZCKP1: a potential treatment for Klebsiella pneumoniae isolated from Egyptian diabetic foot patients.</title>
        <authorList>
            <person name="Taha O.A."/>
            <person name="Connerton P.L."/>
            <person name="Connerton I.F."/>
            <person name="El-Shibiny A."/>
        </authorList>
    </citation>
    <scope>NUCLEOTIDE SEQUENCE [LARGE SCALE GENOMIC DNA]</scope>
</reference>
<evidence type="ECO:0000313" key="1">
    <source>
        <dbReference type="EMBL" id="AWY08190.1"/>
    </source>
</evidence>
<name>A0A2Z4QD47_9CAUD</name>
<dbReference type="RefSeq" id="YP_009803468.1">
    <property type="nucleotide sequence ID" value="NC_047994.1"/>
</dbReference>
<keyword evidence="2" id="KW-1185">Reference proteome</keyword>
<dbReference type="GeneID" id="54994031"/>
<sequence>MSTLSTAVKFHQDYEEAVKDADNPSSLVFEDRTGLKWVKSFDEIYFWYPQGATSDSSLYSYELEYRGPVDEDENFIMYFVNNGCGETFNVVFSKADESDEEV</sequence>
<organism evidence="1 2">
    <name type="scientific">Klebsiella phage ZCKP1</name>
    <dbReference type="NCBI Taxonomy" id="2201417"/>
    <lineage>
        <taxon>Viruses</taxon>
        <taxon>Duplodnaviria</taxon>
        <taxon>Heunggongvirae</taxon>
        <taxon>Uroviricota</taxon>
        <taxon>Caudoviricetes</taxon>
        <taxon>Stephanstirmvirinae</taxon>
        <taxon>Phapecoctavirus</taxon>
        <taxon>Phapecoctavirus ZCKP1</taxon>
        <taxon>Klebsiella virus ZCKP1</taxon>
    </lineage>
</organism>
<protein>
    <submittedName>
        <fullName evidence="1">Uncharacterized protein</fullName>
    </submittedName>
</protein>
<accession>A0A2Z4QD47</accession>
<proteinExistence type="predicted"/>
<dbReference type="EMBL" id="MH252123">
    <property type="protein sequence ID" value="AWY08190.1"/>
    <property type="molecule type" value="Genomic_DNA"/>
</dbReference>
<dbReference type="Proteomes" id="UP000250540">
    <property type="component" value="Segment"/>
</dbReference>
<evidence type="ECO:0000313" key="2">
    <source>
        <dbReference type="Proteomes" id="UP000250540"/>
    </source>
</evidence>